<sequence length="385" mass="41680">MTDPGTTDADSGASSTASVRTRRRRWPRWAALGAAVLVLASAATSWSLYRKLDGNIRTDAGTAQALAPYEKERPTPVRGTQEARNILVLGSDNRGDGNGAYGHDEGSQRSDTAILLHIAADGRGATGMSIPRDLMVDIPDCRKPDGSTTAPQFAQFNWAFQRGGAACTIRTVEKLTGIRVDHHLVVDFNGFKKLVDAVDGVEVCLAEPVHDREAKLDLPAGRQTLDGEDALGYVRARHGLGNGSDTQRIERQQRFLGSLVKKVRSNGVLLNPTRAYPVLDAATSSLTADSGLDSLSELYELVRSVRDIPEDHIRFLTVPRQSYKLDINRDELVQPAAEELFTKLREDSPVTVGEGGAKKKDGEEKTAGSYRGTTADLDICANTAR</sequence>
<dbReference type="Gene3D" id="3.40.630.190">
    <property type="entry name" value="LCP protein"/>
    <property type="match status" value="1"/>
</dbReference>
<feature type="compositionally biased region" description="Basic and acidic residues" evidence="2">
    <location>
        <begin position="356"/>
        <end position="366"/>
    </location>
</feature>
<dbReference type="PANTHER" id="PTHR33392">
    <property type="entry name" value="POLYISOPRENYL-TEICHOIC ACID--PEPTIDOGLYCAN TEICHOIC ACID TRANSFERASE TAGU"/>
    <property type="match status" value="1"/>
</dbReference>
<evidence type="ECO:0000313" key="5">
    <source>
        <dbReference type="EMBL" id="SES21345.1"/>
    </source>
</evidence>
<dbReference type="NCBIfam" id="TIGR00350">
    <property type="entry name" value="lytR_cpsA_psr"/>
    <property type="match status" value="1"/>
</dbReference>
<proteinExistence type="inferred from homology"/>
<feature type="compositionally biased region" description="Low complexity" evidence="2">
    <location>
        <begin position="1"/>
        <end position="19"/>
    </location>
</feature>
<reference evidence="6" key="1">
    <citation type="submission" date="2016-10" db="EMBL/GenBank/DDBJ databases">
        <authorList>
            <person name="Varghese N."/>
            <person name="Submissions S."/>
        </authorList>
    </citation>
    <scope>NUCLEOTIDE SEQUENCE [LARGE SCALE GENOMIC DNA]</scope>
    <source>
        <strain evidence="6">CGMCC 4.6825</strain>
    </source>
</reference>
<dbReference type="RefSeq" id="WP_075002259.1">
    <property type="nucleotide sequence ID" value="NZ_FOGO01000012.1"/>
</dbReference>
<evidence type="ECO:0000256" key="1">
    <source>
        <dbReference type="ARBA" id="ARBA00006068"/>
    </source>
</evidence>
<comment type="similarity">
    <text evidence="1">Belongs to the LytR/CpsA/Psr (LCP) family.</text>
</comment>
<dbReference type="Proteomes" id="UP000182841">
    <property type="component" value="Unassembled WGS sequence"/>
</dbReference>
<keyword evidence="3" id="KW-0472">Membrane</keyword>
<keyword evidence="3" id="KW-1133">Transmembrane helix</keyword>
<dbReference type="AlphaFoldDB" id="A0A1H9VI11"/>
<protein>
    <submittedName>
        <fullName evidence="5">Cell envelope-related function transcriptional attenuator common domain-containing protein</fullName>
    </submittedName>
</protein>
<accession>A0A1H9VI11</accession>
<dbReference type="EMBL" id="FOGO01000012">
    <property type="protein sequence ID" value="SES21345.1"/>
    <property type="molecule type" value="Genomic_DNA"/>
</dbReference>
<evidence type="ECO:0000259" key="4">
    <source>
        <dbReference type="Pfam" id="PF03816"/>
    </source>
</evidence>
<dbReference type="OrthoDB" id="9782542at2"/>
<evidence type="ECO:0000256" key="3">
    <source>
        <dbReference type="SAM" id="Phobius"/>
    </source>
</evidence>
<name>A0A1H9VI11_9ACTN</name>
<keyword evidence="3" id="KW-0812">Transmembrane</keyword>
<feature type="region of interest" description="Disordered" evidence="2">
    <location>
        <begin position="348"/>
        <end position="373"/>
    </location>
</feature>
<dbReference type="Pfam" id="PF03816">
    <property type="entry name" value="LytR_cpsA_psr"/>
    <property type="match status" value="1"/>
</dbReference>
<gene>
    <name evidence="5" type="ORF">SAMN05421870_11224</name>
</gene>
<dbReference type="InterPro" id="IPR050922">
    <property type="entry name" value="LytR/CpsA/Psr_CW_biosynth"/>
</dbReference>
<evidence type="ECO:0000313" key="6">
    <source>
        <dbReference type="Proteomes" id="UP000182841"/>
    </source>
</evidence>
<dbReference type="PANTHER" id="PTHR33392:SF6">
    <property type="entry name" value="POLYISOPRENYL-TEICHOIC ACID--PEPTIDOGLYCAN TEICHOIC ACID TRANSFERASE TAGU"/>
    <property type="match status" value="1"/>
</dbReference>
<keyword evidence="6" id="KW-1185">Reference proteome</keyword>
<dbReference type="InterPro" id="IPR004474">
    <property type="entry name" value="LytR_CpsA_psr"/>
</dbReference>
<organism evidence="5 6">
    <name type="scientific">Streptomyces qinglanensis</name>
    <dbReference type="NCBI Taxonomy" id="943816"/>
    <lineage>
        <taxon>Bacteria</taxon>
        <taxon>Bacillati</taxon>
        <taxon>Actinomycetota</taxon>
        <taxon>Actinomycetes</taxon>
        <taxon>Kitasatosporales</taxon>
        <taxon>Streptomycetaceae</taxon>
        <taxon>Streptomyces</taxon>
    </lineage>
</organism>
<feature type="region of interest" description="Disordered" evidence="2">
    <location>
        <begin position="1"/>
        <end position="20"/>
    </location>
</feature>
<dbReference type="STRING" id="943816.AN217_05875"/>
<feature type="domain" description="Cell envelope-related transcriptional attenuator" evidence="4">
    <location>
        <begin position="109"/>
        <end position="264"/>
    </location>
</feature>
<evidence type="ECO:0000256" key="2">
    <source>
        <dbReference type="SAM" id="MobiDB-lite"/>
    </source>
</evidence>
<feature type="transmembrane region" description="Helical" evidence="3">
    <location>
        <begin position="29"/>
        <end position="49"/>
    </location>
</feature>